<dbReference type="Gene3D" id="3.40.50.720">
    <property type="entry name" value="NAD(P)-binding Rossmann-like Domain"/>
    <property type="match status" value="1"/>
</dbReference>
<evidence type="ECO:0000313" key="4">
    <source>
        <dbReference type="EMBL" id="KKL49459.1"/>
    </source>
</evidence>
<dbReference type="Gene3D" id="3.40.50.1360">
    <property type="match status" value="1"/>
</dbReference>
<evidence type="ECO:0000256" key="1">
    <source>
        <dbReference type="ARBA" id="ARBA00023002"/>
    </source>
</evidence>
<feature type="domain" description="3-hydroxyacyl-CoA dehydrogenase NAD binding" evidence="3">
    <location>
        <begin position="56"/>
        <end position="239"/>
    </location>
</feature>
<dbReference type="InterPro" id="IPR037171">
    <property type="entry name" value="NagB/RpiA_transferase-like"/>
</dbReference>
<dbReference type="AlphaFoldDB" id="A0A0F9CK01"/>
<dbReference type="InterPro" id="IPR036291">
    <property type="entry name" value="NAD(P)-bd_dom_sf"/>
</dbReference>
<dbReference type="InterPro" id="IPR052242">
    <property type="entry name" value="Mito_3-hydroxyacyl-CoA_DH"/>
</dbReference>
<name>A0A0F9CK01_9ZZZZ</name>
<dbReference type="PANTHER" id="PTHR43561">
    <property type="match status" value="1"/>
</dbReference>
<dbReference type="EMBL" id="LAZR01032950">
    <property type="protein sequence ID" value="KKL49459.1"/>
    <property type="molecule type" value="Genomic_DNA"/>
</dbReference>
<reference evidence="4" key="1">
    <citation type="journal article" date="2015" name="Nature">
        <title>Complex archaea that bridge the gap between prokaryotes and eukaryotes.</title>
        <authorList>
            <person name="Spang A."/>
            <person name="Saw J.H."/>
            <person name="Jorgensen S.L."/>
            <person name="Zaremba-Niedzwiedzka K."/>
            <person name="Martijn J."/>
            <person name="Lind A.E."/>
            <person name="van Eijk R."/>
            <person name="Schleper C."/>
            <person name="Guy L."/>
            <person name="Ettema T.J."/>
        </authorList>
    </citation>
    <scope>NUCLEOTIDE SEQUENCE</scope>
</reference>
<evidence type="ECO:0000259" key="3">
    <source>
        <dbReference type="Pfam" id="PF02737"/>
    </source>
</evidence>
<dbReference type="InterPro" id="IPR006176">
    <property type="entry name" value="3-OHacyl-CoA_DH_NAD-bd"/>
</dbReference>
<dbReference type="GO" id="GO:0003857">
    <property type="term" value="F:(3S)-3-hydroxyacyl-CoA dehydrogenase (NAD+) activity"/>
    <property type="evidence" value="ECO:0007669"/>
    <property type="project" value="TreeGrafter"/>
</dbReference>
<gene>
    <name evidence="4" type="ORF">LCGC14_2315310</name>
</gene>
<dbReference type="SUPFAM" id="SSF51735">
    <property type="entry name" value="NAD(P)-binding Rossmann-fold domains"/>
    <property type="match status" value="1"/>
</dbReference>
<dbReference type="Pfam" id="PF02737">
    <property type="entry name" value="3HCDH_N"/>
    <property type="match status" value="1"/>
</dbReference>
<feature type="non-terminal residue" evidence="4">
    <location>
        <position position="423"/>
    </location>
</feature>
<keyword evidence="2" id="KW-0520">NAD</keyword>
<sequence length="423" mass="46849">MFDGKEAMDLLLAHGTKTEQASTERALENVRRLVQRNRQHSGIERSSAQPRPVRSVGIIGAGMMGSALAAIHVKRNLPVVITDTDPRVLEGAEDRIVEELSHEMRGGEIPGDEAPAAQPRQLVKRLVHPTTTEAVFSQCDLVIESILETLPAKRKLYARFEPHLNDRAILASNTSTIPIGQLVEGLANPDRFCGLHFFHPVRRRPLLEIVCGGQTGDVAIATAVAHAKAIDKMPIVVDDGPGFLVNRLLIPYLAEALEYINAWRQSTPDNPTGICGPIGPTAQLPLVARLVNELDLNVKDAHFWGMDEWLEDGEPVPTDHPLSFARGDKELCFDRIRPELCMPEAHLHFPTGDLEGYSKTYDEVRCVVMQGGQGEVKHWAFNDPPKRQGQYTDAPPPPKEYCKLKTRVTDLHPMTIIQNARTS</sequence>
<keyword evidence="1" id="KW-0560">Oxidoreductase</keyword>
<dbReference type="SUPFAM" id="SSF100950">
    <property type="entry name" value="NagB/RpiA/CoA transferase-like"/>
    <property type="match status" value="1"/>
</dbReference>
<proteinExistence type="predicted"/>
<evidence type="ECO:0000256" key="2">
    <source>
        <dbReference type="ARBA" id="ARBA00023027"/>
    </source>
</evidence>
<dbReference type="GO" id="GO:0070403">
    <property type="term" value="F:NAD+ binding"/>
    <property type="evidence" value="ECO:0007669"/>
    <property type="project" value="InterPro"/>
</dbReference>
<protein>
    <recommendedName>
        <fullName evidence="3">3-hydroxyacyl-CoA dehydrogenase NAD binding domain-containing protein</fullName>
    </recommendedName>
</protein>
<organism evidence="4">
    <name type="scientific">marine sediment metagenome</name>
    <dbReference type="NCBI Taxonomy" id="412755"/>
    <lineage>
        <taxon>unclassified sequences</taxon>
        <taxon>metagenomes</taxon>
        <taxon>ecological metagenomes</taxon>
    </lineage>
</organism>
<dbReference type="FunFam" id="3.40.50.720:FF:000009">
    <property type="entry name" value="Fatty oxidation complex, alpha subunit"/>
    <property type="match status" value="1"/>
</dbReference>
<accession>A0A0F9CK01</accession>
<dbReference type="PANTHER" id="PTHR43561:SF3">
    <property type="entry name" value="HYDROXYACYL-COENZYME A DEHYDROGENASE, MITOCHONDRIAL"/>
    <property type="match status" value="1"/>
</dbReference>
<dbReference type="GO" id="GO:0006635">
    <property type="term" value="P:fatty acid beta-oxidation"/>
    <property type="evidence" value="ECO:0007669"/>
    <property type="project" value="TreeGrafter"/>
</dbReference>
<dbReference type="GO" id="GO:0005739">
    <property type="term" value="C:mitochondrion"/>
    <property type="evidence" value="ECO:0007669"/>
    <property type="project" value="TreeGrafter"/>
</dbReference>
<comment type="caution">
    <text evidence="4">The sequence shown here is derived from an EMBL/GenBank/DDBJ whole genome shotgun (WGS) entry which is preliminary data.</text>
</comment>